<dbReference type="PANTHER" id="PTHR11963:SF23">
    <property type="entry name" value="CYTOSOL AMINOPEPTIDASE"/>
    <property type="match status" value="1"/>
</dbReference>
<evidence type="ECO:0000256" key="5">
    <source>
        <dbReference type="ARBA" id="ARBA00023211"/>
    </source>
</evidence>
<dbReference type="InterPro" id="IPR011356">
    <property type="entry name" value="Leucine_aapep/pepB"/>
</dbReference>
<evidence type="ECO:0000256" key="3">
    <source>
        <dbReference type="ARBA" id="ARBA00022670"/>
    </source>
</evidence>
<dbReference type="PROSITE" id="PS00631">
    <property type="entry name" value="CYTOSOL_AP"/>
    <property type="match status" value="1"/>
</dbReference>
<evidence type="ECO:0000313" key="8">
    <source>
        <dbReference type="Proteomes" id="UP000237968"/>
    </source>
</evidence>
<dbReference type="EC" id="3.4.11.1" evidence="7"/>
<dbReference type="SUPFAM" id="SSF53187">
    <property type="entry name" value="Zn-dependent exopeptidases"/>
    <property type="match status" value="1"/>
</dbReference>
<dbReference type="GO" id="GO:0005737">
    <property type="term" value="C:cytoplasm"/>
    <property type="evidence" value="ECO:0007669"/>
    <property type="project" value="InterPro"/>
</dbReference>
<dbReference type="PRINTS" id="PR00481">
    <property type="entry name" value="LAMNOPPTDASE"/>
</dbReference>
<dbReference type="EMBL" id="PVNK01000170">
    <property type="protein sequence ID" value="PRP95446.1"/>
    <property type="molecule type" value="Genomic_DNA"/>
</dbReference>
<dbReference type="InterPro" id="IPR000819">
    <property type="entry name" value="Peptidase_M17_C"/>
</dbReference>
<dbReference type="GO" id="GO:0070006">
    <property type="term" value="F:metalloaminopeptidase activity"/>
    <property type="evidence" value="ECO:0007669"/>
    <property type="project" value="InterPro"/>
</dbReference>
<dbReference type="CDD" id="cd00433">
    <property type="entry name" value="Peptidase_M17"/>
    <property type="match status" value="1"/>
</dbReference>
<dbReference type="GO" id="GO:0030145">
    <property type="term" value="F:manganese ion binding"/>
    <property type="evidence" value="ECO:0007669"/>
    <property type="project" value="InterPro"/>
</dbReference>
<keyword evidence="8" id="KW-1185">Reference proteome</keyword>
<comment type="similarity">
    <text evidence="1">Belongs to the peptidase M17 family.</text>
</comment>
<keyword evidence="4 7" id="KW-0378">Hydrolase</keyword>
<accession>A0A2S9XRG6</accession>
<keyword evidence="5" id="KW-0464">Manganese</keyword>
<dbReference type="Proteomes" id="UP000237968">
    <property type="component" value="Unassembled WGS sequence"/>
</dbReference>
<sequence>MLRRVRLSVSEREPEDISADAYVVLFRAPARGRPTLPLADHLRRDAARLLVRRAEATTWLETRELSTPRVLCVSLGPETRPWDPELEYLGGHAGSYDRDGQSLSLRRSLRNTGAVIERACTSADVRHAALIAWPEDCDPSLVVEGMQLRAHDPRAWEHTSDGPLASSLRKVSVCLAGLAPSKRARRALTEHLREAAKIVDATNFTRELGDLPGNLGTASEIVARVRARVAADGLGLELSTTSAAEAEAAGMGLFTAVDAGASERGCILRLEHGAELDGAPLILVGKGLTHDTGGYNLKTSPTIHQLTHDKCGAMAVIGAMLAISSLDLPLRVIALCPLTENNIDAHAYKPGDVLTACNGTTVYVENTDAEGRLVLADVLAWLQQDGPRPELVVDLATLTGAIHSALGEPFAGLFCNEDRARELLTEAGRASGDLLWSMPIHEIHDRDLGHHKADLRNVGVSAGSPCSAAAFLRAFVDYPWAHVDLGGKAYAEFAREYYGPGATGFGCRLLVELARRMVAAS</sequence>
<dbReference type="Gene3D" id="3.40.630.10">
    <property type="entry name" value="Zn peptidases"/>
    <property type="match status" value="1"/>
</dbReference>
<dbReference type="GO" id="GO:0006508">
    <property type="term" value="P:proteolysis"/>
    <property type="evidence" value="ECO:0007669"/>
    <property type="project" value="UniProtKB-KW"/>
</dbReference>
<evidence type="ECO:0000313" key="7">
    <source>
        <dbReference type="EMBL" id="PRP95446.1"/>
    </source>
</evidence>
<evidence type="ECO:0000256" key="1">
    <source>
        <dbReference type="ARBA" id="ARBA00009528"/>
    </source>
</evidence>
<organism evidence="7 8">
    <name type="scientific">Enhygromyxa salina</name>
    <dbReference type="NCBI Taxonomy" id="215803"/>
    <lineage>
        <taxon>Bacteria</taxon>
        <taxon>Pseudomonadati</taxon>
        <taxon>Myxococcota</taxon>
        <taxon>Polyangia</taxon>
        <taxon>Nannocystales</taxon>
        <taxon>Nannocystaceae</taxon>
        <taxon>Enhygromyxa</taxon>
    </lineage>
</organism>
<dbReference type="AlphaFoldDB" id="A0A2S9XRG6"/>
<keyword evidence="3" id="KW-0645">Protease</keyword>
<evidence type="ECO:0000259" key="6">
    <source>
        <dbReference type="PROSITE" id="PS00631"/>
    </source>
</evidence>
<proteinExistence type="inferred from homology"/>
<protein>
    <submittedName>
        <fullName evidence="7">Putative cytosol aminopeptidase</fullName>
        <ecNumber evidence="7">3.4.11.1</ecNumber>
    </submittedName>
</protein>
<name>A0A2S9XRG6_9BACT</name>
<comment type="caution">
    <text evidence="7">The sequence shown here is derived from an EMBL/GenBank/DDBJ whole genome shotgun (WGS) entry which is preliminary data.</text>
</comment>
<keyword evidence="2 7" id="KW-0031">Aminopeptidase</keyword>
<dbReference type="OrthoDB" id="5486086at2"/>
<dbReference type="PANTHER" id="PTHR11963">
    <property type="entry name" value="LEUCINE AMINOPEPTIDASE-RELATED"/>
    <property type="match status" value="1"/>
</dbReference>
<evidence type="ECO:0000256" key="4">
    <source>
        <dbReference type="ARBA" id="ARBA00022801"/>
    </source>
</evidence>
<feature type="domain" description="Cytosol aminopeptidase" evidence="6">
    <location>
        <begin position="366"/>
        <end position="373"/>
    </location>
</feature>
<dbReference type="Pfam" id="PF00883">
    <property type="entry name" value="Peptidase_M17"/>
    <property type="match status" value="1"/>
</dbReference>
<gene>
    <name evidence="7" type="primary">pepA_2</name>
    <name evidence="7" type="ORF">ENSA5_39110</name>
</gene>
<evidence type="ECO:0000256" key="2">
    <source>
        <dbReference type="ARBA" id="ARBA00022438"/>
    </source>
</evidence>
<reference evidence="7 8" key="1">
    <citation type="submission" date="2018-03" db="EMBL/GenBank/DDBJ databases">
        <title>Draft Genome Sequences of the Obligatory Marine Myxobacteria Enhygromyxa salina SWB005.</title>
        <authorList>
            <person name="Poehlein A."/>
            <person name="Moghaddam J.A."/>
            <person name="Harms H."/>
            <person name="Alanjari M."/>
            <person name="Koenig G.M."/>
            <person name="Daniel R."/>
            <person name="Schaeberle T.F."/>
        </authorList>
    </citation>
    <scope>NUCLEOTIDE SEQUENCE [LARGE SCALE GENOMIC DNA]</scope>
    <source>
        <strain evidence="7 8">SWB005</strain>
    </source>
</reference>